<organism evidence="1 2">
    <name type="scientific">Archangium gephyra</name>
    <dbReference type="NCBI Taxonomy" id="48"/>
    <lineage>
        <taxon>Bacteria</taxon>
        <taxon>Pseudomonadati</taxon>
        <taxon>Myxococcota</taxon>
        <taxon>Myxococcia</taxon>
        <taxon>Myxococcales</taxon>
        <taxon>Cystobacterineae</taxon>
        <taxon>Archangiaceae</taxon>
        <taxon>Archangium</taxon>
    </lineage>
</organism>
<accession>A0ABX9KAX8</accession>
<dbReference type="InterPro" id="IPR015946">
    <property type="entry name" value="KH_dom-like_a/b"/>
</dbReference>
<dbReference type="RefSeq" id="WP_063796905.1">
    <property type="nucleotide sequence ID" value="NZ_CP011509.1"/>
</dbReference>
<sequence>MTSIAITEFETRLHWQRHCGALLSGDRASAIPLGGPEEMEGPWSEGPWNPETLLVGAVEGRTLLAFLEQARSLGVEVLFYQSSAVARRVDGPDGLPHYTDLIVRPHVAVRSEQDASLVRGIFEALPERCFPSSMLKLTPRIEPIIDTWDEQHAAALEEDRRYRQTWRWWESGRAAGYEP</sequence>
<evidence type="ECO:0000313" key="2">
    <source>
        <dbReference type="Proteomes" id="UP000256345"/>
    </source>
</evidence>
<reference evidence="1 2" key="1">
    <citation type="submission" date="2018-08" db="EMBL/GenBank/DDBJ databases">
        <title>Genomic Encyclopedia of Archaeal and Bacterial Type Strains, Phase II (KMG-II): from individual species to whole genera.</title>
        <authorList>
            <person name="Goeker M."/>
        </authorList>
    </citation>
    <scope>NUCLEOTIDE SEQUENCE [LARGE SCALE GENOMIC DNA]</scope>
    <source>
        <strain evidence="1 2">DSM 2261</strain>
    </source>
</reference>
<dbReference type="Proteomes" id="UP000256345">
    <property type="component" value="Unassembled WGS sequence"/>
</dbReference>
<dbReference type="Gene3D" id="3.30.300.20">
    <property type="match status" value="1"/>
</dbReference>
<dbReference type="SUPFAM" id="SSF82784">
    <property type="entry name" value="OsmC-like"/>
    <property type="match status" value="1"/>
</dbReference>
<gene>
    <name evidence="1" type="ORF">ATI61_101314</name>
</gene>
<name>A0ABX9KAX8_9BACT</name>
<dbReference type="EMBL" id="QUMU01000001">
    <property type="protein sequence ID" value="REG37331.1"/>
    <property type="molecule type" value="Genomic_DNA"/>
</dbReference>
<dbReference type="InterPro" id="IPR036102">
    <property type="entry name" value="OsmC/Ohrsf"/>
</dbReference>
<comment type="caution">
    <text evidence="1">The sequence shown here is derived from an EMBL/GenBank/DDBJ whole genome shotgun (WGS) entry which is preliminary data.</text>
</comment>
<protein>
    <submittedName>
        <fullName evidence="1">Organic hydroperoxide reductase OsmC/OhrA</fullName>
    </submittedName>
</protein>
<evidence type="ECO:0000313" key="1">
    <source>
        <dbReference type="EMBL" id="REG37331.1"/>
    </source>
</evidence>
<proteinExistence type="predicted"/>
<keyword evidence="2" id="KW-1185">Reference proteome</keyword>